<evidence type="ECO:0000259" key="1">
    <source>
        <dbReference type="Pfam" id="PF18701"/>
    </source>
</evidence>
<dbReference type="Pfam" id="PF18701">
    <property type="entry name" value="DUF5641"/>
    <property type="match status" value="1"/>
</dbReference>
<proteinExistence type="predicted"/>
<dbReference type="AlphaFoldDB" id="A0AA47MY10"/>
<dbReference type="EMBL" id="JAOPHQ010002067">
    <property type="protein sequence ID" value="KAK0148230.1"/>
    <property type="molecule type" value="Genomic_DNA"/>
</dbReference>
<gene>
    <name evidence="2" type="ORF">N1851_011840</name>
</gene>
<sequence length="137" mass="16374">MWLWTVYIFETSYVDPSPPFTYCGMDCFGQFFTKQGRKFWGRWRREYVYNFATRQRWHTPRRNLKVGDIVMEKTEDQPRNEWKLAKVVETVTDKDGLVRRVKIRVGDQKIGKEGQRSGKPSIVERPVQKLILLLETV</sequence>
<evidence type="ECO:0000313" key="2">
    <source>
        <dbReference type="EMBL" id="KAK0148230.1"/>
    </source>
</evidence>
<keyword evidence="3" id="KW-1185">Reference proteome</keyword>
<dbReference type="Proteomes" id="UP001174136">
    <property type="component" value="Unassembled WGS sequence"/>
</dbReference>
<accession>A0AA47MY10</accession>
<organism evidence="2 3">
    <name type="scientific">Merluccius polli</name>
    <name type="common">Benguela hake</name>
    <name type="synonym">Merluccius cadenati</name>
    <dbReference type="NCBI Taxonomy" id="89951"/>
    <lineage>
        <taxon>Eukaryota</taxon>
        <taxon>Metazoa</taxon>
        <taxon>Chordata</taxon>
        <taxon>Craniata</taxon>
        <taxon>Vertebrata</taxon>
        <taxon>Euteleostomi</taxon>
        <taxon>Actinopterygii</taxon>
        <taxon>Neopterygii</taxon>
        <taxon>Teleostei</taxon>
        <taxon>Neoteleostei</taxon>
        <taxon>Acanthomorphata</taxon>
        <taxon>Zeiogadaria</taxon>
        <taxon>Gadariae</taxon>
        <taxon>Gadiformes</taxon>
        <taxon>Gadoidei</taxon>
        <taxon>Merlucciidae</taxon>
        <taxon>Merluccius</taxon>
    </lineage>
</organism>
<dbReference type="PANTHER" id="PTHR47331:SF5">
    <property type="entry name" value="RIBONUCLEASE H"/>
    <property type="match status" value="1"/>
</dbReference>
<comment type="caution">
    <text evidence="2">The sequence shown here is derived from an EMBL/GenBank/DDBJ whole genome shotgun (WGS) entry which is preliminary data.</text>
</comment>
<protein>
    <recommendedName>
        <fullName evidence="1">DUF5641 domain-containing protein</fullName>
    </recommendedName>
</protein>
<dbReference type="InterPro" id="IPR040676">
    <property type="entry name" value="DUF5641"/>
</dbReference>
<name>A0AA47MY10_MERPO</name>
<evidence type="ECO:0000313" key="3">
    <source>
        <dbReference type="Proteomes" id="UP001174136"/>
    </source>
</evidence>
<feature type="domain" description="DUF5641" evidence="1">
    <location>
        <begin position="34"/>
        <end position="133"/>
    </location>
</feature>
<reference evidence="2" key="1">
    <citation type="journal article" date="2023" name="Front. Mar. Sci.">
        <title>A new Merluccius polli reference genome to investigate the effects of global change in West African waters.</title>
        <authorList>
            <person name="Mateo J.L."/>
            <person name="Blanco-Fernandez C."/>
            <person name="Garcia-Vazquez E."/>
            <person name="Machado-Schiaffino G."/>
        </authorList>
    </citation>
    <scope>NUCLEOTIDE SEQUENCE</scope>
    <source>
        <strain evidence="2">C29</strain>
        <tissue evidence="2">Fin</tissue>
    </source>
</reference>
<dbReference type="PANTHER" id="PTHR47331">
    <property type="entry name" value="PHD-TYPE DOMAIN-CONTAINING PROTEIN"/>
    <property type="match status" value="1"/>
</dbReference>